<keyword evidence="1" id="KW-0677">Repeat</keyword>
<protein>
    <recommendedName>
        <fullName evidence="4">CBS domain-containing protein</fullName>
    </recommendedName>
</protein>
<dbReference type="SMART" id="SM00116">
    <property type="entry name" value="CBS"/>
    <property type="match status" value="4"/>
</dbReference>
<dbReference type="PANTHER" id="PTHR13780:SF36">
    <property type="entry name" value="CBS DOMAIN-CONTAINING PROTEIN"/>
    <property type="match status" value="1"/>
</dbReference>
<feature type="domain" description="CBS" evidence="4">
    <location>
        <begin position="199"/>
        <end position="255"/>
    </location>
</feature>
<dbReference type="EMBL" id="HBEJ01012681">
    <property type="protein sequence ID" value="CAD8373403.1"/>
    <property type="molecule type" value="Transcribed_RNA"/>
</dbReference>
<proteinExistence type="predicted"/>
<evidence type="ECO:0000259" key="4">
    <source>
        <dbReference type="PROSITE" id="PS51371"/>
    </source>
</evidence>
<feature type="domain" description="CBS" evidence="4">
    <location>
        <begin position="127"/>
        <end position="188"/>
    </location>
</feature>
<reference evidence="5" key="1">
    <citation type="submission" date="2021-01" db="EMBL/GenBank/DDBJ databases">
        <authorList>
            <person name="Corre E."/>
            <person name="Pelletier E."/>
            <person name="Niang G."/>
            <person name="Scheremetjew M."/>
            <person name="Finn R."/>
            <person name="Kale V."/>
            <person name="Holt S."/>
            <person name="Cochrane G."/>
            <person name="Meng A."/>
            <person name="Brown T."/>
            <person name="Cohen L."/>
        </authorList>
    </citation>
    <scope>NUCLEOTIDE SEQUENCE</scope>
    <source>
        <strain evidence="5">CCMP3303</strain>
    </source>
</reference>
<dbReference type="Gene3D" id="3.10.580.10">
    <property type="entry name" value="CBS-domain"/>
    <property type="match status" value="2"/>
</dbReference>
<dbReference type="PANTHER" id="PTHR13780">
    <property type="entry name" value="AMP-ACTIVATED PROTEIN KINASE, GAMMA REGULATORY SUBUNIT"/>
    <property type="match status" value="1"/>
</dbReference>
<feature type="domain" description="CBS" evidence="4">
    <location>
        <begin position="271"/>
        <end position="330"/>
    </location>
</feature>
<dbReference type="Pfam" id="PF00571">
    <property type="entry name" value="CBS"/>
    <property type="match status" value="3"/>
</dbReference>
<evidence type="ECO:0000313" key="5">
    <source>
        <dbReference type="EMBL" id="CAD8373403.1"/>
    </source>
</evidence>
<gene>
    <name evidence="5" type="ORF">MPOL1434_LOCUS7442</name>
</gene>
<evidence type="ECO:0000256" key="2">
    <source>
        <dbReference type="ARBA" id="ARBA00023122"/>
    </source>
</evidence>
<dbReference type="InterPro" id="IPR050511">
    <property type="entry name" value="AMPK_gamma/SDS23_families"/>
</dbReference>
<evidence type="ECO:0000256" key="1">
    <source>
        <dbReference type="ARBA" id="ARBA00022737"/>
    </source>
</evidence>
<dbReference type="CDD" id="cd02205">
    <property type="entry name" value="CBS_pair_SF"/>
    <property type="match status" value="2"/>
</dbReference>
<keyword evidence="2 3" id="KW-0129">CBS domain</keyword>
<name>A0A7S0AV68_9STRA</name>
<organism evidence="5">
    <name type="scientific">Minutocellus polymorphus</name>
    <dbReference type="NCBI Taxonomy" id="265543"/>
    <lineage>
        <taxon>Eukaryota</taxon>
        <taxon>Sar</taxon>
        <taxon>Stramenopiles</taxon>
        <taxon>Ochrophyta</taxon>
        <taxon>Bacillariophyta</taxon>
        <taxon>Mediophyceae</taxon>
        <taxon>Cymatosirophycidae</taxon>
        <taxon>Cymatosirales</taxon>
        <taxon>Cymatosiraceae</taxon>
        <taxon>Minutocellus</taxon>
    </lineage>
</organism>
<dbReference type="InterPro" id="IPR046342">
    <property type="entry name" value="CBS_dom_sf"/>
</dbReference>
<accession>A0A7S0AV68</accession>
<dbReference type="InterPro" id="IPR000644">
    <property type="entry name" value="CBS_dom"/>
</dbReference>
<dbReference type="AlphaFoldDB" id="A0A7S0AV68"/>
<evidence type="ECO:0000256" key="3">
    <source>
        <dbReference type="PROSITE-ProRule" id="PRU00703"/>
    </source>
</evidence>
<sequence length="330" mass="35527">MPASKAATALSTVLSNTTAANLKAGSTTTDHGVIELSSKTKPIDAAKALWKHNILGAPVWDDDEKKYIGFFDQRDTVSSVVAASKEAESADDFTTKMVKALSELKIGDEKEKLVDVSSDDMTISYLAARNPFVSVSESCTLADLCAALVEKHCHRVPIVDKESGKCINIISQSALVKYLAKNVPREDLAETLDEAGLSYKKDVVSIVDTAEASEAFTLLDDKRLSGIAVVDEDGMLVGNTSARDIKMAALDEGKIPMDTDILSYLAKVRQATPQRKEKYPSCHVHTDTTVAHVIGILAKTGYHRVFVVNAEQVPVGVISVADIVKFAISK</sequence>
<dbReference type="PROSITE" id="PS51371">
    <property type="entry name" value="CBS"/>
    <property type="match status" value="3"/>
</dbReference>
<dbReference type="SUPFAM" id="SSF54631">
    <property type="entry name" value="CBS-domain pair"/>
    <property type="match status" value="2"/>
</dbReference>